<keyword evidence="6" id="KW-0472">Membrane</keyword>
<dbReference type="Pfam" id="PF14416">
    <property type="entry name" value="PMR5N"/>
    <property type="match status" value="1"/>
</dbReference>
<dbReference type="InterPro" id="IPR025846">
    <property type="entry name" value="TBL_N"/>
</dbReference>
<keyword evidence="4" id="KW-0735">Signal-anchor</keyword>
<name>A0ABS8TCR3_DATST</name>
<dbReference type="InterPro" id="IPR026057">
    <property type="entry name" value="TBL_C"/>
</dbReference>
<feature type="domain" description="Trichome birefringence-like N-terminal" evidence="9">
    <location>
        <begin position="48"/>
        <end position="100"/>
    </location>
</feature>
<evidence type="ECO:0000259" key="8">
    <source>
        <dbReference type="Pfam" id="PF13839"/>
    </source>
</evidence>
<evidence type="ECO:0000259" key="9">
    <source>
        <dbReference type="Pfam" id="PF14416"/>
    </source>
</evidence>
<keyword evidence="7" id="KW-0732">Signal</keyword>
<evidence type="ECO:0000256" key="1">
    <source>
        <dbReference type="ARBA" id="ARBA00004167"/>
    </source>
</evidence>
<keyword evidence="3" id="KW-0812">Transmembrane</keyword>
<evidence type="ECO:0000313" key="10">
    <source>
        <dbReference type="EMBL" id="MCD7468601.1"/>
    </source>
</evidence>
<organism evidence="10 11">
    <name type="scientific">Datura stramonium</name>
    <name type="common">Jimsonweed</name>
    <name type="synonym">Common thornapple</name>
    <dbReference type="NCBI Taxonomy" id="4076"/>
    <lineage>
        <taxon>Eukaryota</taxon>
        <taxon>Viridiplantae</taxon>
        <taxon>Streptophyta</taxon>
        <taxon>Embryophyta</taxon>
        <taxon>Tracheophyta</taxon>
        <taxon>Spermatophyta</taxon>
        <taxon>Magnoliopsida</taxon>
        <taxon>eudicotyledons</taxon>
        <taxon>Gunneridae</taxon>
        <taxon>Pentapetalae</taxon>
        <taxon>asterids</taxon>
        <taxon>lamiids</taxon>
        <taxon>Solanales</taxon>
        <taxon>Solanaceae</taxon>
        <taxon>Solanoideae</taxon>
        <taxon>Datureae</taxon>
        <taxon>Datura</taxon>
    </lineage>
</organism>
<evidence type="ECO:0000256" key="2">
    <source>
        <dbReference type="ARBA" id="ARBA00007727"/>
    </source>
</evidence>
<comment type="similarity">
    <text evidence="2">Belongs to the PC-esterase family. TBL subfamily.</text>
</comment>
<sequence length="368" mass="42260">MSATRRNRNSHSWVSCQSLSVLFLFVSSPQFTISYEGEEERQQQQFGNCNLFQGSWVFDESYPIYDSLQCPFIDPGLNCIKNGRTDNSYLNYRWQPTDCDLPRFNGEDLLKNFRGKNFMFVGDSLSSNQWQSLACMLHAAVPNSNYTFDRTRNRSVLSFPEFEFTVTFLKDGFLIDLVVEEAGRVLKLDSLSRSEQWKGVDFLIFNSYHWWIHTGRLQTWDYFQVGDKLYKDMDHMEAYKIALTTWANWVDSDIDPAVTKVFFQGISAVHYRGKDWDEPTVKDCSGQTKPIEGSTYPGERYAGEAVVKSVLSNMTNPVNLLDIALLTQLRKDGHPSITTSGATDCSHWCVAGVPDAWNELLYTMLLQK</sequence>
<feature type="signal peptide" evidence="7">
    <location>
        <begin position="1"/>
        <end position="34"/>
    </location>
</feature>
<keyword evidence="11" id="KW-1185">Reference proteome</keyword>
<dbReference type="InterPro" id="IPR029962">
    <property type="entry name" value="TBL"/>
</dbReference>
<feature type="domain" description="Trichome birefringence-like C-terminal" evidence="8">
    <location>
        <begin position="101"/>
        <end position="364"/>
    </location>
</feature>
<dbReference type="Proteomes" id="UP000823775">
    <property type="component" value="Unassembled WGS sequence"/>
</dbReference>
<evidence type="ECO:0000256" key="4">
    <source>
        <dbReference type="ARBA" id="ARBA00022968"/>
    </source>
</evidence>
<protein>
    <recommendedName>
        <fullName evidence="12">Trichome birefringence-like N-terminal domain-containing protein</fullName>
    </recommendedName>
</protein>
<proteinExistence type="inferred from homology"/>
<accession>A0ABS8TCR3</accession>
<comment type="subcellular location">
    <subcellularLocation>
        <location evidence="1">Membrane</location>
        <topology evidence="1">Single-pass membrane protein</topology>
    </subcellularLocation>
</comment>
<dbReference type="PANTHER" id="PTHR32285:SF30">
    <property type="entry name" value="PROTEIN TRICHOME BIREFRINGENCE-LIKE 42"/>
    <property type="match status" value="1"/>
</dbReference>
<keyword evidence="5" id="KW-1133">Transmembrane helix</keyword>
<evidence type="ECO:0000313" key="11">
    <source>
        <dbReference type="Proteomes" id="UP000823775"/>
    </source>
</evidence>
<comment type="caution">
    <text evidence="10">The sequence shown here is derived from an EMBL/GenBank/DDBJ whole genome shotgun (WGS) entry which is preliminary data.</text>
</comment>
<dbReference type="EMBL" id="JACEIK010001359">
    <property type="protein sequence ID" value="MCD7468601.1"/>
    <property type="molecule type" value="Genomic_DNA"/>
</dbReference>
<evidence type="ECO:0000256" key="6">
    <source>
        <dbReference type="ARBA" id="ARBA00023136"/>
    </source>
</evidence>
<dbReference type="PANTHER" id="PTHR32285">
    <property type="entry name" value="PROTEIN TRICHOME BIREFRINGENCE-LIKE 9-RELATED"/>
    <property type="match status" value="1"/>
</dbReference>
<evidence type="ECO:0000256" key="5">
    <source>
        <dbReference type="ARBA" id="ARBA00022989"/>
    </source>
</evidence>
<evidence type="ECO:0008006" key="12">
    <source>
        <dbReference type="Google" id="ProtNLM"/>
    </source>
</evidence>
<evidence type="ECO:0000256" key="7">
    <source>
        <dbReference type="SAM" id="SignalP"/>
    </source>
</evidence>
<gene>
    <name evidence="10" type="ORF">HAX54_006965</name>
</gene>
<dbReference type="Pfam" id="PF13839">
    <property type="entry name" value="PC-Esterase"/>
    <property type="match status" value="1"/>
</dbReference>
<reference evidence="10 11" key="1">
    <citation type="journal article" date="2021" name="BMC Genomics">
        <title>Datura genome reveals duplications of psychoactive alkaloid biosynthetic genes and high mutation rate following tissue culture.</title>
        <authorList>
            <person name="Rajewski A."/>
            <person name="Carter-House D."/>
            <person name="Stajich J."/>
            <person name="Litt A."/>
        </authorList>
    </citation>
    <scope>NUCLEOTIDE SEQUENCE [LARGE SCALE GENOMIC DNA]</scope>
    <source>
        <strain evidence="10">AR-01</strain>
    </source>
</reference>
<feature type="chain" id="PRO_5045445143" description="Trichome birefringence-like N-terminal domain-containing protein" evidence="7">
    <location>
        <begin position="35"/>
        <end position="368"/>
    </location>
</feature>
<evidence type="ECO:0000256" key="3">
    <source>
        <dbReference type="ARBA" id="ARBA00022692"/>
    </source>
</evidence>